<accession>M9V2X8</accession>
<comment type="similarity">
    <text evidence="3">Belongs to the circoviridae capsid protein family.</text>
</comment>
<keyword evidence="9" id="KW-1162">Viral penetration into host cytoplasm</keyword>
<keyword evidence="10" id="KW-1161">Viral attachment to host cell</keyword>
<comment type="subunit">
    <text evidence="15">Homomultimer. Assembles in the nucleus, presumably in an immature form, then migrates to the cytoplasm once assembled as mature virion. Interacts with Rep; this interaction relocates Rep into the nucleus.</text>
</comment>
<evidence type="ECO:0000256" key="2">
    <source>
        <dbReference type="ARBA" id="ARBA00004328"/>
    </source>
</evidence>
<keyword evidence="8" id="KW-0945">Host-virus interaction</keyword>
<dbReference type="GO" id="GO:0019062">
    <property type="term" value="P:virion attachment to host cell"/>
    <property type="evidence" value="ECO:0007669"/>
    <property type="project" value="UniProtKB-KW"/>
</dbReference>
<evidence type="ECO:0000256" key="13">
    <source>
        <dbReference type="ARBA" id="ARBA00023125"/>
    </source>
</evidence>
<evidence type="ECO:0000256" key="11">
    <source>
        <dbReference type="ARBA" id="ARBA00022844"/>
    </source>
</evidence>
<evidence type="ECO:0000256" key="5">
    <source>
        <dbReference type="ARBA" id="ARBA00022524"/>
    </source>
</evidence>
<evidence type="ECO:0000256" key="15">
    <source>
        <dbReference type="ARBA" id="ARBA00046863"/>
    </source>
</evidence>
<evidence type="ECO:0000313" key="17">
    <source>
        <dbReference type="Proteomes" id="UP000170243"/>
    </source>
</evidence>
<evidence type="ECO:0000256" key="3">
    <source>
        <dbReference type="ARBA" id="ARBA00010301"/>
    </source>
</evidence>
<dbReference type="KEGG" id="vg:37617153"/>
<dbReference type="GO" id="GO:0042025">
    <property type="term" value="C:host cell nucleus"/>
    <property type="evidence" value="ECO:0007669"/>
    <property type="project" value="UniProtKB-SubCell"/>
</dbReference>
<keyword evidence="7" id="KW-1048">Host nucleus</keyword>
<sequence>MARYRRLRRPLLRRNRSSRLRRKPLRRRRFRFKRTPVLYVKLTRTVQVVSVINKGGLNSLNQVLNDFAEFQNLAPSFERVKVYRLNVRVFPHQNVSNNSTSKVPGYAIVPYHRPPPAATPSFSACLSIDRAKVYRGTAFGRMSLIPASRLDVEANTGEKYSPDRIDWKPEFEISSAAATQYLYTGFVIFETEPTAPDSETATYTIVYDLYVRFKNQRSFI</sequence>
<keyword evidence="6" id="KW-0167">Capsid protein</keyword>
<dbReference type="GeneID" id="37617153"/>
<evidence type="ECO:0000256" key="14">
    <source>
        <dbReference type="ARBA" id="ARBA00023296"/>
    </source>
</evidence>
<evidence type="ECO:0000256" key="9">
    <source>
        <dbReference type="ARBA" id="ARBA00022595"/>
    </source>
</evidence>
<keyword evidence="12" id="KW-1164">Virus endocytosis by host</keyword>
<dbReference type="InterPro" id="IPR003383">
    <property type="entry name" value="Circovirus_capsid"/>
</dbReference>
<dbReference type="RefSeq" id="YP_009506313.1">
    <property type="nucleotide sequence ID" value="NC_038410.1"/>
</dbReference>
<dbReference type="Proteomes" id="UP000170243">
    <property type="component" value="Segment"/>
</dbReference>
<evidence type="ECO:0000313" key="16">
    <source>
        <dbReference type="EMBL" id="AGJ74759.1"/>
    </source>
</evidence>
<reference evidence="16 17" key="1">
    <citation type="journal article" date="2013" name="J. Gen. Virol.">
        <title>High global diversity of cycloviruses amongst dragonflies.</title>
        <authorList>
            <person name="Dayaram A."/>
            <person name="Potter K.A."/>
            <person name="Moline A.B."/>
            <person name="Rosenstein D.D."/>
            <person name="Marinov M."/>
            <person name="Thomas J.E."/>
            <person name="Breitbart M."/>
            <person name="Rosario K."/>
            <person name="Arguello-Astorga G.R."/>
            <person name="Varsani A."/>
        </authorList>
    </citation>
    <scope>NUCLEOTIDE SEQUENCE [LARGE SCALE GENOMIC DNA]</scope>
    <source>
        <strain evidence="16">DfCyV-8_AU-DFB007B-2010</strain>
    </source>
</reference>
<keyword evidence="11" id="KW-0946">Virion</keyword>
<keyword evidence="4" id="KW-1140">T=1 icosahedral capsid protein</keyword>
<dbReference type="GO" id="GO:0043657">
    <property type="term" value="C:host cell"/>
    <property type="evidence" value="ECO:0007669"/>
    <property type="project" value="GOC"/>
</dbReference>
<dbReference type="OrthoDB" id="18040at10239"/>
<dbReference type="EMBL" id="KC512920">
    <property type="protein sequence ID" value="AGJ74759.1"/>
    <property type="molecule type" value="Genomic_DNA"/>
</dbReference>
<keyword evidence="17" id="KW-1185">Reference proteome</keyword>
<protein>
    <submittedName>
        <fullName evidence="16">Capsid protein</fullName>
    </submittedName>
</protein>
<evidence type="ECO:0000256" key="1">
    <source>
        <dbReference type="ARBA" id="ARBA00004147"/>
    </source>
</evidence>
<dbReference type="GO" id="GO:0039615">
    <property type="term" value="C:T=1 icosahedral viral capsid"/>
    <property type="evidence" value="ECO:0007669"/>
    <property type="project" value="UniProtKB-KW"/>
</dbReference>
<evidence type="ECO:0000256" key="7">
    <source>
        <dbReference type="ARBA" id="ARBA00022562"/>
    </source>
</evidence>
<evidence type="ECO:0000256" key="6">
    <source>
        <dbReference type="ARBA" id="ARBA00022561"/>
    </source>
</evidence>
<keyword evidence="13" id="KW-0238">DNA-binding</keyword>
<evidence type="ECO:0000256" key="10">
    <source>
        <dbReference type="ARBA" id="ARBA00022804"/>
    </source>
</evidence>
<dbReference type="Pfam" id="PF02443">
    <property type="entry name" value="Circo_capsid"/>
    <property type="match status" value="1"/>
</dbReference>
<proteinExistence type="inferred from homology"/>
<organism evidence="16 17">
    <name type="scientific">Dragonfly associated cyclovirus 8</name>
    <dbReference type="NCBI Taxonomy" id="1574362"/>
    <lineage>
        <taxon>Viruses</taxon>
        <taxon>Monodnaviria</taxon>
        <taxon>Shotokuvirae</taxon>
        <taxon>Cressdnaviricota</taxon>
        <taxon>Arfiviricetes</taxon>
        <taxon>Cirlivirales</taxon>
        <taxon>Circoviridae</taxon>
        <taxon>Cyclovirus</taxon>
        <taxon>Cyclovirus tarako</taxon>
    </lineage>
</organism>
<evidence type="ECO:0000256" key="8">
    <source>
        <dbReference type="ARBA" id="ARBA00022581"/>
    </source>
</evidence>
<evidence type="ECO:0000256" key="4">
    <source>
        <dbReference type="ARBA" id="ARBA00022431"/>
    </source>
</evidence>
<dbReference type="GO" id="GO:0019069">
    <property type="term" value="P:viral capsid assembly"/>
    <property type="evidence" value="ECO:0007669"/>
    <property type="project" value="InterPro"/>
</dbReference>
<dbReference type="GO" id="GO:0075509">
    <property type="term" value="P:endocytosis involved in viral entry into host cell"/>
    <property type="evidence" value="ECO:0007669"/>
    <property type="project" value="UniProtKB-KW"/>
</dbReference>
<keyword evidence="14" id="KW-1160">Virus entry into host cell</keyword>
<dbReference type="GO" id="GO:0003677">
    <property type="term" value="F:DNA binding"/>
    <property type="evidence" value="ECO:0007669"/>
    <property type="project" value="UniProtKB-KW"/>
</dbReference>
<keyword evidence="5" id="KW-1163">Viral penetration into host nucleus</keyword>
<comment type="subcellular location">
    <subcellularLocation>
        <location evidence="1">Host nucleus</location>
    </subcellularLocation>
    <subcellularLocation>
        <location evidence="2">Virion</location>
    </subcellularLocation>
</comment>
<dbReference type="GO" id="GO:0075732">
    <property type="term" value="P:viral penetration into host nucleus"/>
    <property type="evidence" value="ECO:0007669"/>
    <property type="project" value="UniProtKB-KW"/>
</dbReference>
<evidence type="ECO:0000256" key="12">
    <source>
        <dbReference type="ARBA" id="ARBA00022890"/>
    </source>
</evidence>
<name>M9V2X8_9CIRC</name>